<gene>
    <name evidence="1" type="ORF">MPOR_13860</name>
</gene>
<dbReference type="KEGG" id="mpof:MPOR_13860"/>
<keyword evidence="2" id="KW-1185">Reference proteome</keyword>
<accession>A0A6N4V894</accession>
<dbReference type="AlphaFoldDB" id="A0A6N4V894"/>
<evidence type="ECO:0000313" key="2">
    <source>
        <dbReference type="Proteomes" id="UP000466785"/>
    </source>
</evidence>
<organism evidence="1 2">
    <name type="scientific">Mycolicibacterium poriferae</name>
    <dbReference type="NCBI Taxonomy" id="39694"/>
    <lineage>
        <taxon>Bacteria</taxon>
        <taxon>Bacillati</taxon>
        <taxon>Actinomycetota</taxon>
        <taxon>Actinomycetes</taxon>
        <taxon>Mycobacteriales</taxon>
        <taxon>Mycobacteriaceae</taxon>
        <taxon>Mycolicibacterium</taxon>
    </lineage>
</organism>
<dbReference type="EMBL" id="AP022570">
    <property type="protein sequence ID" value="BBX50360.1"/>
    <property type="molecule type" value="Genomic_DNA"/>
</dbReference>
<sequence length="49" mass="5225">MIRIPYGLGSIDAVAEIAILALTNSYNILGKDARVRVALVLVECVAPIE</sequence>
<evidence type="ECO:0000313" key="1">
    <source>
        <dbReference type="EMBL" id="BBX50360.1"/>
    </source>
</evidence>
<reference evidence="1 2" key="1">
    <citation type="journal article" date="2019" name="Emerg. Microbes Infect.">
        <title>Comprehensive subspecies identification of 175 nontuberculous mycobacteria species based on 7547 genomic profiles.</title>
        <authorList>
            <person name="Matsumoto Y."/>
            <person name="Kinjo T."/>
            <person name="Motooka D."/>
            <person name="Nabeya D."/>
            <person name="Jung N."/>
            <person name="Uechi K."/>
            <person name="Horii T."/>
            <person name="Iida T."/>
            <person name="Fujita J."/>
            <person name="Nakamura S."/>
        </authorList>
    </citation>
    <scope>NUCLEOTIDE SEQUENCE [LARGE SCALE GENOMIC DNA]</scope>
    <source>
        <strain evidence="1 2">JCM 12603</strain>
    </source>
</reference>
<proteinExistence type="predicted"/>
<protein>
    <submittedName>
        <fullName evidence="1">Uncharacterized protein</fullName>
    </submittedName>
</protein>
<name>A0A6N4V894_9MYCO</name>
<dbReference type="Proteomes" id="UP000466785">
    <property type="component" value="Chromosome"/>
</dbReference>